<proteinExistence type="predicted"/>
<dbReference type="InterPro" id="IPR009061">
    <property type="entry name" value="DNA-bd_dom_put_sf"/>
</dbReference>
<gene>
    <name evidence="3" type="ORF">ACFFGV_05145</name>
</gene>
<dbReference type="Proteomes" id="UP001589836">
    <property type="component" value="Unassembled WGS sequence"/>
</dbReference>
<name>A0ABV6LKY0_9BACI</name>
<dbReference type="EMBL" id="JBHLTP010000003">
    <property type="protein sequence ID" value="MFC0522978.1"/>
    <property type="molecule type" value="Genomic_DNA"/>
</dbReference>
<organism evidence="3 4">
    <name type="scientific">Pontibacillus salicampi</name>
    <dbReference type="NCBI Taxonomy" id="1449801"/>
    <lineage>
        <taxon>Bacteria</taxon>
        <taxon>Bacillati</taxon>
        <taxon>Bacillota</taxon>
        <taxon>Bacilli</taxon>
        <taxon>Bacillales</taxon>
        <taxon>Bacillaceae</taxon>
        <taxon>Pontibacillus</taxon>
    </lineage>
</organism>
<evidence type="ECO:0000313" key="4">
    <source>
        <dbReference type="Proteomes" id="UP001589836"/>
    </source>
</evidence>
<dbReference type="CDD" id="cd01109">
    <property type="entry name" value="HTH_YyaN"/>
    <property type="match status" value="1"/>
</dbReference>
<reference evidence="3 4" key="1">
    <citation type="submission" date="2024-09" db="EMBL/GenBank/DDBJ databases">
        <authorList>
            <person name="Sun Q."/>
            <person name="Mori K."/>
        </authorList>
    </citation>
    <scope>NUCLEOTIDE SEQUENCE [LARGE SCALE GENOMIC DNA]</scope>
    <source>
        <strain evidence="3 4">NCAIM B.02529</strain>
    </source>
</reference>
<dbReference type="PROSITE" id="PS50937">
    <property type="entry name" value="HTH_MERR_2"/>
    <property type="match status" value="1"/>
</dbReference>
<evidence type="ECO:0000313" key="3">
    <source>
        <dbReference type="EMBL" id="MFC0522978.1"/>
    </source>
</evidence>
<dbReference type="Pfam" id="PF13411">
    <property type="entry name" value="MerR_1"/>
    <property type="match status" value="1"/>
</dbReference>
<feature type="domain" description="HTH merR-type" evidence="2">
    <location>
        <begin position="1"/>
        <end position="69"/>
    </location>
</feature>
<dbReference type="PANTHER" id="PTHR30204:SF82">
    <property type="entry name" value="TRANSCRIPTIONAL REGULATOR, MERR FAMILY"/>
    <property type="match status" value="1"/>
</dbReference>
<dbReference type="RefSeq" id="WP_377345500.1">
    <property type="nucleotide sequence ID" value="NZ_JBHLTP010000003.1"/>
</dbReference>
<dbReference type="SUPFAM" id="SSF46955">
    <property type="entry name" value="Putative DNA-binding domain"/>
    <property type="match status" value="1"/>
</dbReference>
<dbReference type="PANTHER" id="PTHR30204">
    <property type="entry name" value="REDOX-CYCLING DRUG-SENSING TRANSCRIPTIONAL ACTIVATOR SOXR"/>
    <property type="match status" value="1"/>
</dbReference>
<protein>
    <submittedName>
        <fullName evidence="3">MerR family transcriptional regulator</fullName>
    </submittedName>
</protein>
<dbReference type="SMART" id="SM00422">
    <property type="entry name" value="HTH_MERR"/>
    <property type="match status" value="1"/>
</dbReference>
<keyword evidence="1" id="KW-0238">DNA-binding</keyword>
<dbReference type="InterPro" id="IPR047057">
    <property type="entry name" value="MerR_fam"/>
</dbReference>
<evidence type="ECO:0000256" key="1">
    <source>
        <dbReference type="ARBA" id="ARBA00023125"/>
    </source>
</evidence>
<sequence>MYSISELAIKVQTKPHTLRYYEKEGILTAHRKENGIRWYDEQHVKWLKFVMKLRETKMPIAQIKVYTQLLKEGEHTSLARLQLLETHQRDIQNQITTLLETDALLDRKITAYKEYLHAIESNA</sequence>
<accession>A0ABV6LKY0</accession>
<evidence type="ECO:0000259" key="2">
    <source>
        <dbReference type="PROSITE" id="PS50937"/>
    </source>
</evidence>
<comment type="caution">
    <text evidence="3">The sequence shown here is derived from an EMBL/GenBank/DDBJ whole genome shotgun (WGS) entry which is preliminary data.</text>
</comment>
<dbReference type="Gene3D" id="1.10.1660.10">
    <property type="match status" value="1"/>
</dbReference>
<keyword evidence="4" id="KW-1185">Reference proteome</keyword>
<dbReference type="InterPro" id="IPR000551">
    <property type="entry name" value="MerR-type_HTH_dom"/>
</dbReference>